<name>A0A9P1E3W6_CUSEU</name>
<dbReference type="PANTHER" id="PTHR15204">
    <property type="entry name" value="LARGE PROLINE-RICH PROTEIN BAG6"/>
    <property type="match status" value="1"/>
</dbReference>
<dbReference type="GO" id="GO:0071818">
    <property type="term" value="C:BAT3 complex"/>
    <property type="evidence" value="ECO:0007669"/>
    <property type="project" value="TreeGrafter"/>
</dbReference>
<feature type="compositionally biased region" description="Polar residues" evidence="1">
    <location>
        <begin position="244"/>
        <end position="264"/>
    </location>
</feature>
<keyword evidence="4" id="KW-1185">Reference proteome</keyword>
<comment type="caution">
    <text evidence="3">The sequence shown here is derived from an EMBL/GenBank/DDBJ whole genome shotgun (WGS) entry which is preliminary data.</text>
</comment>
<dbReference type="PANTHER" id="PTHR15204:SF0">
    <property type="entry name" value="LARGE PROLINE-RICH PROTEIN BAG6"/>
    <property type="match status" value="1"/>
</dbReference>
<organism evidence="3 4">
    <name type="scientific">Cuscuta europaea</name>
    <name type="common">European dodder</name>
    <dbReference type="NCBI Taxonomy" id="41803"/>
    <lineage>
        <taxon>Eukaryota</taxon>
        <taxon>Viridiplantae</taxon>
        <taxon>Streptophyta</taxon>
        <taxon>Embryophyta</taxon>
        <taxon>Tracheophyta</taxon>
        <taxon>Spermatophyta</taxon>
        <taxon>Magnoliopsida</taxon>
        <taxon>eudicotyledons</taxon>
        <taxon>Gunneridae</taxon>
        <taxon>Pentapetalae</taxon>
        <taxon>asterids</taxon>
        <taxon>lamiids</taxon>
        <taxon>Solanales</taxon>
        <taxon>Convolvulaceae</taxon>
        <taxon>Cuscuteae</taxon>
        <taxon>Cuscuta</taxon>
        <taxon>Cuscuta subgen. Cuscuta</taxon>
    </lineage>
</organism>
<feature type="compositionally biased region" description="Polar residues" evidence="1">
    <location>
        <begin position="447"/>
        <end position="462"/>
    </location>
</feature>
<dbReference type="InterPro" id="IPR000626">
    <property type="entry name" value="Ubiquitin-like_dom"/>
</dbReference>
<dbReference type="PROSITE" id="PS50053">
    <property type="entry name" value="UBIQUITIN_2"/>
    <property type="match status" value="1"/>
</dbReference>
<feature type="compositionally biased region" description="Low complexity" evidence="1">
    <location>
        <begin position="433"/>
        <end position="446"/>
    </location>
</feature>
<protein>
    <recommendedName>
        <fullName evidence="2">Ubiquitin-like domain-containing protein</fullName>
    </recommendedName>
</protein>
<feature type="region of interest" description="Disordered" evidence="1">
    <location>
        <begin position="511"/>
        <end position="532"/>
    </location>
</feature>
<dbReference type="Pfam" id="PF00240">
    <property type="entry name" value="ubiquitin"/>
    <property type="match status" value="1"/>
</dbReference>
<feature type="region of interest" description="Disordered" evidence="1">
    <location>
        <begin position="183"/>
        <end position="206"/>
    </location>
</feature>
<dbReference type="GO" id="GO:0051787">
    <property type="term" value="F:misfolded protein binding"/>
    <property type="evidence" value="ECO:0007669"/>
    <property type="project" value="TreeGrafter"/>
</dbReference>
<evidence type="ECO:0000313" key="4">
    <source>
        <dbReference type="Proteomes" id="UP001152484"/>
    </source>
</evidence>
<sequence length="768" mass="81167">MGSSGAEYIKVSGSTEAECPEATVEIKIKTLDSQTYTLRVDKCVPVPALKDQIATVTGVLSEQQRLICRGKVLKDDQLLSAYHVEDGHTLHLVVRQQPSESNPVLQGTSDASSPGNAYGNTLAPGVFVGTLNLSEQADGMFPDMSRIVSAVLGSIGNANLGSGSGVIDLNGLGNLRNSVRLQHEQGGIRDQSSSSSGASARPTNVPVDSMQLPVVVDSLTTLSQYLTHLREEFDASVGGPSGISLASGTNGSNRQESNVSSYPTGQGGLPTPELLANVMLSTRQLAVEQAAECLLQLSRQLEDQVNVTDATERMRIQSLAWRSGAFFQNLGALFLELGRTTMTLRIGQTPDIAVVNAGPAVFVSPTGPNPIMVQPQPFQVGTGIGAFPLGSVHGPGISGSPTGPGFIPRNIDIRIRTGAYMPSNVSHRGATVPQNPGQAAPGAPNGENSNQRGIQGTRNSTTRGVEVRVLPIRTLVAAVPASLGRATSDASRGSMEFFNSVLGRVQHVTSENGNNLNASQGSDQNPPNNVEIEQQPNTEAAGVRNIRLFGVNVNRSSTVDMSSGVETFLSALFPDGQIQVDENTGVHRMNPNSTTVNHSSTGEMPNGVEGFFSSVFPDEQVQVDENAGVHGANPNSATFNRSSTGEMSSGVETFFSALFPDDLIQVHGMNTNSATGEYGFSQNAASQETEATIEDGIFLSNILRHIMPMISESTETEPNISPNEQVDVSEDISAQVSAQAQESADQATPSRCPRDPRLQPGSKRQKRE</sequence>
<dbReference type="PRINTS" id="PR00348">
    <property type="entry name" value="UBIQUITIN"/>
</dbReference>
<gene>
    <name evidence="3" type="ORF">CEURO_LOCUS6039</name>
</gene>
<feature type="region of interest" description="Disordered" evidence="1">
    <location>
        <begin position="424"/>
        <end position="462"/>
    </location>
</feature>
<dbReference type="InterPro" id="IPR029071">
    <property type="entry name" value="Ubiquitin-like_domsf"/>
</dbReference>
<dbReference type="GO" id="GO:0036503">
    <property type="term" value="P:ERAD pathway"/>
    <property type="evidence" value="ECO:0007669"/>
    <property type="project" value="TreeGrafter"/>
</dbReference>
<feature type="region of interest" description="Disordered" evidence="1">
    <location>
        <begin position="714"/>
        <end position="768"/>
    </location>
</feature>
<dbReference type="OrthoDB" id="267397at2759"/>
<dbReference type="SUPFAM" id="SSF54236">
    <property type="entry name" value="Ubiquitin-like"/>
    <property type="match status" value="1"/>
</dbReference>
<proteinExistence type="predicted"/>
<dbReference type="Proteomes" id="UP001152484">
    <property type="component" value="Unassembled WGS sequence"/>
</dbReference>
<reference evidence="3" key="1">
    <citation type="submission" date="2022-07" db="EMBL/GenBank/DDBJ databases">
        <authorList>
            <person name="Macas J."/>
            <person name="Novak P."/>
            <person name="Neumann P."/>
        </authorList>
    </citation>
    <scope>NUCLEOTIDE SEQUENCE</scope>
</reference>
<dbReference type="SMART" id="SM00213">
    <property type="entry name" value="UBQ"/>
    <property type="match status" value="1"/>
</dbReference>
<feature type="compositionally biased region" description="Low complexity" evidence="1">
    <location>
        <begin position="733"/>
        <end position="747"/>
    </location>
</feature>
<dbReference type="Gene3D" id="3.10.20.90">
    <property type="entry name" value="Phosphatidylinositol 3-kinase Catalytic Subunit, Chain A, domain 1"/>
    <property type="match status" value="1"/>
</dbReference>
<dbReference type="FunFam" id="3.10.20.90:FF:000154">
    <property type="entry name" value="Large proline-rich protein BAG6"/>
    <property type="match status" value="1"/>
</dbReference>
<feature type="compositionally biased region" description="Polar residues" evidence="1">
    <location>
        <begin position="714"/>
        <end position="726"/>
    </location>
</feature>
<dbReference type="InterPro" id="IPR019956">
    <property type="entry name" value="Ubiquitin_dom"/>
</dbReference>
<feature type="region of interest" description="Disordered" evidence="1">
    <location>
        <begin position="244"/>
        <end position="268"/>
    </location>
</feature>
<dbReference type="EMBL" id="CAMAPE010000010">
    <property type="protein sequence ID" value="CAH9076810.1"/>
    <property type="molecule type" value="Genomic_DNA"/>
</dbReference>
<feature type="domain" description="Ubiquitin-like" evidence="2">
    <location>
        <begin position="24"/>
        <end position="99"/>
    </location>
</feature>
<evidence type="ECO:0000259" key="2">
    <source>
        <dbReference type="PROSITE" id="PS50053"/>
    </source>
</evidence>
<accession>A0A9P1E3W6</accession>
<evidence type="ECO:0000313" key="3">
    <source>
        <dbReference type="EMBL" id="CAH9076810.1"/>
    </source>
</evidence>
<dbReference type="AlphaFoldDB" id="A0A9P1E3W6"/>
<dbReference type="GO" id="GO:0031593">
    <property type="term" value="F:polyubiquitin modification-dependent protein binding"/>
    <property type="evidence" value="ECO:0007669"/>
    <property type="project" value="TreeGrafter"/>
</dbReference>
<evidence type="ECO:0000256" key="1">
    <source>
        <dbReference type="SAM" id="MobiDB-lite"/>
    </source>
</evidence>